<organism evidence="1 2">
    <name type="scientific">Cuscuta europaea</name>
    <name type="common">European dodder</name>
    <dbReference type="NCBI Taxonomy" id="41803"/>
    <lineage>
        <taxon>Eukaryota</taxon>
        <taxon>Viridiplantae</taxon>
        <taxon>Streptophyta</taxon>
        <taxon>Embryophyta</taxon>
        <taxon>Tracheophyta</taxon>
        <taxon>Spermatophyta</taxon>
        <taxon>Magnoliopsida</taxon>
        <taxon>eudicotyledons</taxon>
        <taxon>Gunneridae</taxon>
        <taxon>Pentapetalae</taxon>
        <taxon>asterids</taxon>
        <taxon>lamiids</taxon>
        <taxon>Solanales</taxon>
        <taxon>Convolvulaceae</taxon>
        <taxon>Cuscuteae</taxon>
        <taxon>Cuscuta</taxon>
        <taxon>Cuscuta subgen. Cuscuta</taxon>
    </lineage>
</organism>
<evidence type="ECO:0000313" key="1">
    <source>
        <dbReference type="EMBL" id="CAH9113086.1"/>
    </source>
</evidence>
<dbReference type="Proteomes" id="UP001152484">
    <property type="component" value="Unassembled WGS sequence"/>
</dbReference>
<reference evidence="1" key="1">
    <citation type="submission" date="2022-07" db="EMBL/GenBank/DDBJ databases">
        <authorList>
            <person name="Macas J."/>
            <person name="Novak P."/>
            <person name="Neumann P."/>
        </authorList>
    </citation>
    <scope>NUCLEOTIDE SEQUENCE</scope>
</reference>
<dbReference type="AlphaFoldDB" id="A0A9P0ZUV3"/>
<gene>
    <name evidence="1" type="ORF">CEURO_LOCUS19879</name>
</gene>
<keyword evidence="2" id="KW-1185">Reference proteome</keyword>
<comment type="caution">
    <text evidence="1">The sequence shown here is derived from an EMBL/GenBank/DDBJ whole genome shotgun (WGS) entry which is preliminary data.</text>
</comment>
<accession>A0A9P0ZUV3</accession>
<sequence>MKFLKQEDTIMCRNLLRVFCHEIIRKKRWILIYLKSSARKSSEKGDCYFFLQIVLLFLGSSLPKSSRLNLSSRINKLKVYICLNSPGGLSFLPLHNVWDNA</sequence>
<protein>
    <submittedName>
        <fullName evidence="1">Uncharacterized protein</fullName>
    </submittedName>
</protein>
<evidence type="ECO:0000313" key="2">
    <source>
        <dbReference type="Proteomes" id="UP001152484"/>
    </source>
</evidence>
<proteinExistence type="predicted"/>
<name>A0A9P0ZUV3_CUSEU</name>
<dbReference type="EMBL" id="CAMAPE010000060">
    <property type="protein sequence ID" value="CAH9113086.1"/>
    <property type="molecule type" value="Genomic_DNA"/>
</dbReference>